<sequence length="206" mass="23383">MRKRPPAYHCPFVCITTLSESPKSIRTILDSRNPTLFFNFSTTEVPLGMTGTLTTPLGGMSLGFMYDTRLSPVTSTGKVHFRSHMVCNALLDVTEADHVVDSASRRRSSLYEILRVKHNATPNEIKTAYRNLAKIYHPDASDVKQNDSRNFIEIHNAYATLNDPAERAVYDMTLNTALGWRRGSFKAGGKKRGVYTFRRWETDQCW</sequence>
<evidence type="ECO:0000313" key="1">
    <source>
        <dbReference type="EMBL" id="KAI3708739.1"/>
    </source>
</evidence>
<comment type="caution">
    <text evidence="1">The sequence shown here is derived from an EMBL/GenBank/DDBJ whole genome shotgun (WGS) entry which is preliminary data.</text>
</comment>
<accession>A0ACB9AFD9</accession>
<protein>
    <submittedName>
        <fullName evidence="1">Uncharacterized protein</fullName>
    </submittedName>
</protein>
<evidence type="ECO:0000313" key="2">
    <source>
        <dbReference type="Proteomes" id="UP001055811"/>
    </source>
</evidence>
<reference evidence="1 2" key="2">
    <citation type="journal article" date="2022" name="Mol. Ecol. Resour.">
        <title>The genomes of chicory, endive, great burdock and yacon provide insights into Asteraceae paleo-polyploidization history and plant inulin production.</title>
        <authorList>
            <person name="Fan W."/>
            <person name="Wang S."/>
            <person name="Wang H."/>
            <person name="Wang A."/>
            <person name="Jiang F."/>
            <person name="Liu H."/>
            <person name="Zhao H."/>
            <person name="Xu D."/>
            <person name="Zhang Y."/>
        </authorList>
    </citation>
    <scope>NUCLEOTIDE SEQUENCE [LARGE SCALE GENOMIC DNA]</scope>
    <source>
        <strain evidence="2">cv. Punajuju</strain>
        <tissue evidence="1">Leaves</tissue>
    </source>
</reference>
<organism evidence="1 2">
    <name type="scientific">Cichorium intybus</name>
    <name type="common">Chicory</name>
    <dbReference type="NCBI Taxonomy" id="13427"/>
    <lineage>
        <taxon>Eukaryota</taxon>
        <taxon>Viridiplantae</taxon>
        <taxon>Streptophyta</taxon>
        <taxon>Embryophyta</taxon>
        <taxon>Tracheophyta</taxon>
        <taxon>Spermatophyta</taxon>
        <taxon>Magnoliopsida</taxon>
        <taxon>eudicotyledons</taxon>
        <taxon>Gunneridae</taxon>
        <taxon>Pentapetalae</taxon>
        <taxon>asterids</taxon>
        <taxon>campanulids</taxon>
        <taxon>Asterales</taxon>
        <taxon>Asteraceae</taxon>
        <taxon>Cichorioideae</taxon>
        <taxon>Cichorieae</taxon>
        <taxon>Cichoriinae</taxon>
        <taxon>Cichorium</taxon>
    </lineage>
</organism>
<keyword evidence="2" id="KW-1185">Reference proteome</keyword>
<reference evidence="2" key="1">
    <citation type="journal article" date="2022" name="Mol. Ecol. Resour.">
        <title>The genomes of chicory, endive, great burdock and yacon provide insights into Asteraceae palaeo-polyploidization history and plant inulin production.</title>
        <authorList>
            <person name="Fan W."/>
            <person name="Wang S."/>
            <person name="Wang H."/>
            <person name="Wang A."/>
            <person name="Jiang F."/>
            <person name="Liu H."/>
            <person name="Zhao H."/>
            <person name="Xu D."/>
            <person name="Zhang Y."/>
        </authorList>
    </citation>
    <scope>NUCLEOTIDE SEQUENCE [LARGE SCALE GENOMIC DNA]</scope>
    <source>
        <strain evidence="2">cv. Punajuju</strain>
    </source>
</reference>
<dbReference type="EMBL" id="CM042015">
    <property type="protein sequence ID" value="KAI3708739.1"/>
    <property type="molecule type" value="Genomic_DNA"/>
</dbReference>
<name>A0ACB9AFD9_CICIN</name>
<proteinExistence type="predicted"/>
<dbReference type="Proteomes" id="UP001055811">
    <property type="component" value="Linkage Group LG07"/>
</dbReference>
<gene>
    <name evidence="1" type="ORF">L2E82_38154</name>
</gene>